<organism evidence="2 3">
    <name type="scientific">Psophocarpus tetragonolobus</name>
    <name type="common">Winged bean</name>
    <name type="synonym">Dolichos tetragonolobus</name>
    <dbReference type="NCBI Taxonomy" id="3891"/>
    <lineage>
        <taxon>Eukaryota</taxon>
        <taxon>Viridiplantae</taxon>
        <taxon>Streptophyta</taxon>
        <taxon>Embryophyta</taxon>
        <taxon>Tracheophyta</taxon>
        <taxon>Spermatophyta</taxon>
        <taxon>Magnoliopsida</taxon>
        <taxon>eudicotyledons</taxon>
        <taxon>Gunneridae</taxon>
        <taxon>Pentapetalae</taxon>
        <taxon>rosids</taxon>
        <taxon>fabids</taxon>
        <taxon>Fabales</taxon>
        <taxon>Fabaceae</taxon>
        <taxon>Papilionoideae</taxon>
        <taxon>50 kb inversion clade</taxon>
        <taxon>NPAAA clade</taxon>
        <taxon>indigoferoid/millettioid clade</taxon>
        <taxon>Phaseoleae</taxon>
        <taxon>Psophocarpus</taxon>
    </lineage>
</organism>
<dbReference type="EMBL" id="JAYMYS010000002">
    <property type="protein sequence ID" value="KAK7405866.1"/>
    <property type="molecule type" value="Genomic_DNA"/>
</dbReference>
<comment type="caution">
    <text evidence="2">The sequence shown here is derived from an EMBL/GenBank/DDBJ whole genome shotgun (WGS) entry which is preliminary data.</text>
</comment>
<evidence type="ECO:0000256" key="1">
    <source>
        <dbReference type="SAM" id="MobiDB-lite"/>
    </source>
</evidence>
<dbReference type="AlphaFoldDB" id="A0AAN9STH9"/>
<dbReference type="Proteomes" id="UP001386955">
    <property type="component" value="Unassembled WGS sequence"/>
</dbReference>
<reference evidence="2 3" key="1">
    <citation type="submission" date="2024-01" db="EMBL/GenBank/DDBJ databases">
        <title>The genomes of 5 underutilized Papilionoideae crops provide insights into root nodulation and disease resistanc.</title>
        <authorList>
            <person name="Jiang F."/>
        </authorList>
    </citation>
    <scope>NUCLEOTIDE SEQUENCE [LARGE SCALE GENOMIC DNA]</scope>
    <source>
        <strain evidence="2">DUOXIRENSHENG_FW03</strain>
        <tissue evidence="2">Leaves</tissue>
    </source>
</reference>
<evidence type="ECO:0000313" key="3">
    <source>
        <dbReference type="Proteomes" id="UP001386955"/>
    </source>
</evidence>
<keyword evidence="3" id="KW-1185">Reference proteome</keyword>
<name>A0AAN9STH9_PSOTE</name>
<proteinExistence type="predicted"/>
<feature type="region of interest" description="Disordered" evidence="1">
    <location>
        <begin position="259"/>
        <end position="294"/>
    </location>
</feature>
<gene>
    <name evidence="2" type="ORF">VNO78_07476</name>
</gene>
<evidence type="ECO:0000313" key="2">
    <source>
        <dbReference type="EMBL" id="KAK7405866.1"/>
    </source>
</evidence>
<sequence>MHMCLVSRVDLSQIAKVVTGIKFFPTKGTVTVLAGFLVSDSFAKPINSQDFFGAKLLSFGEVPKMLKLDEDGLRFYQRHVVSTSRAKVSIVAGGRPNFAEVGASGTEAIEVAEEKEQGQEDEKEVEIRAGCGEEDVIEDVVDPCFRALGREPSVSDKRLLLSQGISTRVFAKLHWYKSSPITEYRANLVQRAWASTGLTRVYSLVRAWLLQLAQHAGLYSFWGPGRPSLILVSLQCPQVESSAGSCVARRDLRASRWSQPCRTAPHLPRAARSEPVKGGDRVSNGRLDRGRDRV</sequence>
<accession>A0AAN9STH9</accession>
<protein>
    <submittedName>
        <fullName evidence="2">Uncharacterized protein</fullName>
    </submittedName>
</protein>
<feature type="compositionally biased region" description="Basic and acidic residues" evidence="1">
    <location>
        <begin position="271"/>
        <end position="280"/>
    </location>
</feature>